<dbReference type="PANTHER" id="PTHR10209:SF881">
    <property type="entry name" value="FI07970P-RELATED"/>
    <property type="match status" value="1"/>
</dbReference>
<dbReference type="OrthoDB" id="21825at2"/>
<dbReference type="AlphaFoldDB" id="A0A4Q1HJY1"/>
<evidence type="ECO:0000256" key="3">
    <source>
        <dbReference type="ARBA" id="ARBA00023002"/>
    </source>
</evidence>
<evidence type="ECO:0000256" key="4">
    <source>
        <dbReference type="ARBA" id="ARBA00023004"/>
    </source>
</evidence>
<dbReference type="RefSeq" id="WP_129151294.1">
    <property type="nucleotide sequence ID" value="NZ_JBHSDO010000011.1"/>
</dbReference>
<dbReference type="Pfam" id="PF03171">
    <property type="entry name" value="2OG-FeII_Oxy"/>
    <property type="match status" value="1"/>
</dbReference>
<gene>
    <name evidence="7" type="ORF">C7R54_15190</name>
</gene>
<evidence type="ECO:0000256" key="5">
    <source>
        <dbReference type="RuleBase" id="RU003682"/>
    </source>
</evidence>
<accession>A0A4Q1HJY1</accession>
<dbReference type="PRINTS" id="PR00682">
    <property type="entry name" value="IPNSYNTHASE"/>
</dbReference>
<dbReference type="InterPro" id="IPR027443">
    <property type="entry name" value="IPNS-like_sf"/>
</dbReference>
<dbReference type="GO" id="GO:0016491">
    <property type="term" value="F:oxidoreductase activity"/>
    <property type="evidence" value="ECO:0007669"/>
    <property type="project" value="UniProtKB-KW"/>
</dbReference>
<sequence>MTLPPSDDFGSIPIVDIRPLFDARDHEGALRVAHNIRKAAVEVGFFYIANHNVPADLVRAAYMCAKYFFRLPDEIKNSIAINGAHRGYVAFKQTVLEGARIADLKESFNFAYPFTPEHPEVLAGKPLVGLNQWLPNEATWRSILEDYYQHVFEAGQRVLEGIALSLDLKRDYFRSMYKHPLVRARLLHYPPQPPEAAAGQYGAAPHTDFGCITILWQDEVGGLQVRNRSGEWVPAPYIDGTFVVNIGDMLARWSNDLFVSTPHRVVNASGQERFSIPVFYDPDFDTTVECLPNCATADMPPKYDPIVAGDYITAKYDASYSYRQKKPAA</sequence>
<evidence type="ECO:0000313" key="7">
    <source>
        <dbReference type="EMBL" id="RXN87926.1"/>
    </source>
</evidence>
<feature type="domain" description="Fe2OG dioxygenase" evidence="6">
    <location>
        <begin position="180"/>
        <end position="282"/>
    </location>
</feature>
<keyword evidence="8" id="KW-1185">Reference proteome</keyword>
<dbReference type="EMBL" id="PYAL01000004">
    <property type="protein sequence ID" value="RXN87926.1"/>
    <property type="molecule type" value="Genomic_DNA"/>
</dbReference>
<dbReference type="Pfam" id="PF14226">
    <property type="entry name" value="DIOX_N"/>
    <property type="match status" value="1"/>
</dbReference>
<dbReference type="PANTHER" id="PTHR10209">
    <property type="entry name" value="OXIDOREDUCTASE, 2OG-FE II OXYGENASE FAMILY PROTEIN"/>
    <property type="match status" value="1"/>
</dbReference>
<dbReference type="Proteomes" id="UP000290849">
    <property type="component" value="Unassembled WGS sequence"/>
</dbReference>
<dbReference type="InterPro" id="IPR026992">
    <property type="entry name" value="DIOX_N"/>
</dbReference>
<keyword evidence="2 5" id="KW-0479">Metal-binding</keyword>
<proteinExistence type="inferred from homology"/>
<dbReference type="InterPro" id="IPR005123">
    <property type="entry name" value="Oxoglu/Fe-dep_dioxygenase_dom"/>
</dbReference>
<evidence type="ECO:0000256" key="2">
    <source>
        <dbReference type="ARBA" id="ARBA00022723"/>
    </source>
</evidence>
<evidence type="ECO:0000259" key="6">
    <source>
        <dbReference type="PROSITE" id="PS51471"/>
    </source>
</evidence>
<comment type="similarity">
    <text evidence="1 5">Belongs to the iron/ascorbate-dependent oxidoreductase family.</text>
</comment>
<dbReference type="SUPFAM" id="SSF51197">
    <property type="entry name" value="Clavaminate synthase-like"/>
    <property type="match status" value="1"/>
</dbReference>
<keyword evidence="4 5" id="KW-0408">Iron</keyword>
<keyword evidence="3 5" id="KW-0560">Oxidoreductase</keyword>
<protein>
    <recommendedName>
        <fullName evidence="6">Fe2OG dioxygenase domain-containing protein</fullName>
    </recommendedName>
</protein>
<evidence type="ECO:0000256" key="1">
    <source>
        <dbReference type="ARBA" id="ARBA00008056"/>
    </source>
</evidence>
<organism evidence="7 8">
    <name type="scientific">Achromobacter aloeverae</name>
    <dbReference type="NCBI Taxonomy" id="1750518"/>
    <lineage>
        <taxon>Bacteria</taxon>
        <taxon>Pseudomonadati</taxon>
        <taxon>Pseudomonadota</taxon>
        <taxon>Betaproteobacteria</taxon>
        <taxon>Burkholderiales</taxon>
        <taxon>Alcaligenaceae</taxon>
        <taxon>Achromobacter</taxon>
    </lineage>
</organism>
<name>A0A4Q1HJY1_9BURK</name>
<dbReference type="Gene3D" id="2.60.120.330">
    <property type="entry name" value="B-lactam Antibiotic, Isopenicillin N Synthase, Chain"/>
    <property type="match status" value="1"/>
</dbReference>
<dbReference type="GO" id="GO:0046872">
    <property type="term" value="F:metal ion binding"/>
    <property type="evidence" value="ECO:0007669"/>
    <property type="project" value="UniProtKB-KW"/>
</dbReference>
<evidence type="ECO:0000313" key="8">
    <source>
        <dbReference type="Proteomes" id="UP000290849"/>
    </source>
</evidence>
<reference evidence="7 8" key="1">
    <citation type="journal article" date="2017" name="Int. J. Syst. Evol. Microbiol.">
        <title>Achromobacter aloeverae sp. nov., isolated from the root of Aloe vera (L.) Burm.f.</title>
        <authorList>
            <person name="Kuncharoen N."/>
            <person name="Muramatsu Y."/>
            <person name="Shibata C."/>
            <person name="Kamakura Y."/>
            <person name="Nakagawa Y."/>
            <person name="Tanasupawat S."/>
        </authorList>
    </citation>
    <scope>NUCLEOTIDE SEQUENCE [LARGE SCALE GENOMIC DNA]</scope>
    <source>
        <strain evidence="7 8">AVA-1</strain>
    </source>
</reference>
<comment type="caution">
    <text evidence="7">The sequence shown here is derived from an EMBL/GenBank/DDBJ whole genome shotgun (WGS) entry which is preliminary data.</text>
</comment>
<dbReference type="InterPro" id="IPR044861">
    <property type="entry name" value="IPNS-like_FE2OG_OXY"/>
</dbReference>
<dbReference type="PROSITE" id="PS51471">
    <property type="entry name" value="FE2OG_OXY"/>
    <property type="match status" value="1"/>
</dbReference>